<accession>A0A3E5ECY0</accession>
<dbReference type="PROSITE" id="PS51257">
    <property type="entry name" value="PROKAR_LIPOPROTEIN"/>
    <property type="match status" value="1"/>
</dbReference>
<evidence type="ECO:0000313" key="3">
    <source>
        <dbReference type="Proteomes" id="UP000283872"/>
    </source>
</evidence>
<reference evidence="2 3" key="1">
    <citation type="submission" date="2018-08" db="EMBL/GenBank/DDBJ databases">
        <title>A genome reference for cultivated species of the human gut microbiota.</title>
        <authorList>
            <person name="Zou Y."/>
            <person name="Xue W."/>
            <person name="Luo G."/>
        </authorList>
    </citation>
    <scope>NUCLEOTIDE SEQUENCE [LARGE SCALE GENOMIC DNA]</scope>
    <source>
        <strain evidence="2 3">AF24-12</strain>
    </source>
</reference>
<name>A0A3E5ECY0_9BACT</name>
<evidence type="ECO:0000256" key="1">
    <source>
        <dbReference type="SAM" id="SignalP"/>
    </source>
</evidence>
<evidence type="ECO:0008006" key="4">
    <source>
        <dbReference type="Google" id="ProtNLM"/>
    </source>
</evidence>
<protein>
    <recommendedName>
        <fullName evidence="4">DUF4878 domain-containing protein</fullName>
    </recommendedName>
</protein>
<evidence type="ECO:0000313" key="2">
    <source>
        <dbReference type="EMBL" id="RGS17336.1"/>
    </source>
</evidence>
<comment type="caution">
    <text evidence="2">The sequence shown here is derived from an EMBL/GenBank/DDBJ whole genome shotgun (WGS) entry which is preliminary data.</text>
</comment>
<organism evidence="2 3">
    <name type="scientific">Segatella copri</name>
    <dbReference type="NCBI Taxonomy" id="165179"/>
    <lineage>
        <taxon>Bacteria</taxon>
        <taxon>Pseudomonadati</taxon>
        <taxon>Bacteroidota</taxon>
        <taxon>Bacteroidia</taxon>
        <taxon>Bacteroidales</taxon>
        <taxon>Prevotellaceae</taxon>
        <taxon>Segatella</taxon>
    </lineage>
</organism>
<sequence length="151" mass="17184">MMKKSMIGLCIAVACMTASIFSLSGCEPHEGSEDQLKADVDSFANYYFNWHFQKAVKYCTQESERWLRYAASNVNETDVELLRQKPEDASIEITDIDFGDDETSATVTLTVHNFLQMDSIGQDPQLIEQADFQLPMCMEKGLWKIKLDKLP</sequence>
<dbReference type="AlphaFoldDB" id="A0A3E5ECY0"/>
<keyword evidence="1" id="KW-0732">Signal</keyword>
<dbReference type="Proteomes" id="UP000283872">
    <property type="component" value="Unassembled WGS sequence"/>
</dbReference>
<dbReference type="EMBL" id="QRVA01000007">
    <property type="protein sequence ID" value="RGS17336.1"/>
    <property type="molecule type" value="Genomic_DNA"/>
</dbReference>
<dbReference type="RefSeq" id="WP_117585957.1">
    <property type="nucleotide sequence ID" value="NZ_QRVA01000007.1"/>
</dbReference>
<gene>
    <name evidence="2" type="ORF">DWY11_04595</name>
</gene>
<feature type="chain" id="PRO_5043182967" description="DUF4878 domain-containing protein" evidence="1">
    <location>
        <begin position="25"/>
        <end position="151"/>
    </location>
</feature>
<feature type="signal peptide" evidence="1">
    <location>
        <begin position="1"/>
        <end position="24"/>
    </location>
</feature>
<proteinExistence type="predicted"/>